<dbReference type="GO" id="GO:0009847">
    <property type="term" value="P:spore germination"/>
    <property type="evidence" value="ECO:0007669"/>
    <property type="project" value="InterPro"/>
</dbReference>
<dbReference type="Pfam" id="PF03845">
    <property type="entry name" value="Spore_permease"/>
    <property type="match status" value="1"/>
</dbReference>
<evidence type="ECO:0000256" key="2">
    <source>
        <dbReference type="ARBA" id="ARBA00007998"/>
    </source>
</evidence>
<feature type="transmembrane region" description="Helical" evidence="8">
    <location>
        <begin position="312"/>
        <end position="332"/>
    </location>
</feature>
<keyword evidence="6 8" id="KW-1133">Transmembrane helix</keyword>
<dbReference type="PANTHER" id="PTHR34975">
    <property type="entry name" value="SPORE GERMINATION PROTEIN A2"/>
    <property type="match status" value="1"/>
</dbReference>
<gene>
    <name evidence="9" type="ORF">DP130_02385</name>
</gene>
<feature type="transmembrane region" description="Helical" evidence="8">
    <location>
        <begin position="187"/>
        <end position="210"/>
    </location>
</feature>
<dbReference type="PANTHER" id="PTHR34975:SF2">
    <property type="entry name" value="SPORE GERMINATION PROTEIN A2"/>
    <property type="match status" value="1"/>
</dbReference>
<keyword evidence="3" id="KW-0813">Transport</keyword>
<dbReference type="EMBL" id="QMAP01000002">
    <property type="protein sequence ID" value="RXI49853.1"/>
    <property type="molecule type" value="Genomic_DNA"/>
</dbReference>
<dbReference type="Gene3D" id="1.20.1740.10">
    <property type="entry name" value="Amino acid/polyamine transporter I"/>
    <property type="match status" value="1"/>
</dbReference>
<feature type="transmembrane region" description="Helical" evidence="8">
    <location>
        <begin position="344"/>
        <end position="363"/>
    </location>
</feature>
<keyword evidence="7 8" id="KW-0472">Membrane</keyword>
<feature type="transmembrane region" description="Helical" evidence="8">
    <location>
        <begin position="276"/>
        <end position="300"/>
    </location>
</feature>
<accession>A0A4Q0VDU8</accession>
<evidence type="ECO:0000256" key="6">
    <source>
        <dbReference type="ARBA" id="ARBA00022989"/>
    </source>
</evidence>
<evidence type="ECO:0000256" key="7">
    <source>
        <dbReference type="ARBA" id="ARBA00023136"/>
    </source>
</evidence>
<feature type="transmembrane region" description="Helical" evidence="8">
    <location>
        <begin position="48"/>
        <end position="69"/>
    </location>
</feature>
<proteinExistence type="inferred from homology"/>
<feature type="transmembrane region" description="Helical" evidence="8">
    <location>
        <begin position="90"/>
        <end position="112"/>
    </location>
</feature>
<dbReference type="InterPro" id="IPR004761">
    <property type="entry name" value="Spore_GerAB"/>
</dbReference>
<organism evidence="9 10">
    <name type="scientific">Clostridium tetani</name>
    <dbReference type="NCBI Taxonomy" id="1513"/>
    <lineage>
        <taxon>Bacteria</taxon>
        <taxon>Bacillati</taxon>
        <taxon>Bacillota</taxon>
        <taxon>Clostridia</taxon>
        <taxon>Eubacteriales</taxon>
        <taxon>Clostridiaceae</taxon>
        <taxon>Clostridium</taxon>
    </lineage>
</organism>
<evidence type="ECO:0000256" key="1">
    <source>
        <dbReference type="ARBA" id="ARBA00004141"/>
    </source>
</evidence>
<comment type="similarity">
    <text evidence="2">Belongs to the amino acid-polyamine-organocation (APC) superfamily. Spore germination protein (SGP) (TC 2.A.3.9) family.</text>
</comment>
<evidence type="ECO:0000256" key="8">
    <source>
        <dbReference type="SAM" id="Phobius"/>
    </source>
</evidence>
<evidence type="ECO:0000256" key="5">
    <source>
        <dbReference type="ARBA" id="ARBA00022692"/>
    </source>
</evidence>
<evidence type="ECO:0000313" key="9">
    <source>
        <dbReference type="EMBL" id="RXI49853.1"/>
    </source>
</evidence>
<feature type="transmembrane region" description="Helical" evidence="8">
    <location>
        <begin position="222"/>
        <end position="250"/>
    </location>
</feature>
<dbReference type="AlphaFoldDB" id="A0A4Q0VDU8"/>
<evidence type="ECO:0000313" key="10">
    <source>
        <dbReference type="Proteomes" id="UP000290921"/>
    </source>
</evidence>
<sequence length="367" mass="41171">MLGGTAVLTNKNQISLRQALLLFLNILFSSSIRFIPSVTSAKANQAAWLTPLPSLVILILFILMLNNIYKKYSASFIDIMYNITGKTISKILLALYIIWFQIPIALFLRYYVERILTSIFPNVSTELFLILLLLLVIYILPSGIVVIARMNEIIFVIILLSFLSIVFLSLSKIQISNLTPISPMDIIPILKGSVPVTSIWSYLIYIFFVGDEIKDKERIKKLGLKIAIFLGIVTPVLIATCIGTLGYSVVERAPLPFLSVSKLITIFQSLGRMHSILVVLWVASDFILISTLIYISLNMLKSFFNLKSIKPFINMYGIFICFLALLLCNSKFELEAFSSKIASPGNILFGLVIPVAIFVIGKLRRKI</sequence>
<dbReference type="GO" id="GO:0016020">
    <property type="term" value="C:membrane"/>
    <property type="evidence" value="ECO:0007669"/>
    <property type="project" value="UniProtKB-SubCell"/>
</dbReference>
<protein>
    <submittedName>
        <fullName evidence="9">Uncharacterized protein</fullName>
    </submittedName>
</protein>
<dbReference type="Proteomes" id="UP000290921">
    <property type="component" value="Unassembled WGS sequence"/>
</dbReference>
<comment type="subcellular location">
    <subcellularLocation>
        <location evidence="1">Membrane</location>
        <topology evidence="1">Multi-pass membrane protein</topology>
    </subcellularLocation>
</comment>
<comment type="caution">
    <text evidence="9">The sequence shown here is derived from an EMBL/GenBank/DDBJ whole genome shotgun (WGS) entry which is preliminary data.</text>
</comment>
<evidence type="ECO:0000256" key="4">
    <source>
        <dbReference type="ARBA" id="ARBA00022544"/>
    </source>
</evidence>
<reference evidence="9 10" key="1">
    <citation type="submission" date="2018-06" db="EMBL/GenBank/DDBJ databases">
        <title>Genome conservation of Clostridium tetani.</title>
        <authorList>
            <person name="Bruggemann H."/>
            <person name="Popoff M.R."/>
        </authorList>
    </citation>
    <scope>NUCLEOTIDE SEQUENCE [LARGE SCALE GENOMIC DNA]</scope>
    <source>
        <strain evidence="9 10">2017.061</strain>
    </source>
</reference>
<keyword evidence="5 8" id="KW-0812">Transmembrane</keyword>
<feature type="transmembrane region" description="Helical" evidence="8">
    <location>
        <begin position="154"/>
        <end position="175"/>
    </location>
</feature>
<feature type="transmembrane region" description="Helical" evidence="8">
    <location>
        <begin position="19"/>
        <end position="36"/>
    </location>
</feature>
<name>A0A4Q0VDU8_CLOTA</name>
<evidence type="ECO:0000256" key="3">
    <source>
        <dbReference type="ARBA" id="ARBA00022448"/>
    </source>
</evidence>
<keyword evidence="4" id="KW-0309">Germination</keyword>
<feature type="transmembrane region" description="Helical" evidence="8">
    <location>
        <begin position="127"/>
        <end position="147"/>
    </location>
</feature>